<evidence type="ECO:0000313" key="4">
    <source>
        <dbReference type="Proteomes" id="UP001052140"/>
    </source>
</evidence>
<dbReference type="RefSeq" id="WP_226691006.1">
    <property type="nucleotide sequence ID" value="NZ_BPUX01000028.1"/>
</dbReference>
<dbReference type="InterPro" id="IPR036163">
    <property type="entry name" value="HMA_dom_sf"/>
</dbReference>
<evidence type="ECO:0000256" key="1">
    <source>
        <dbReference type="ARBA" id="ARBA00022723"/>
    </source>
</evidence>
<dbReference type="SUPFAM" id="SSF55008">
    <property type="entry name" value="HMA, heavy metal-associated domain"/>
    <property type="match status" value="1"/>
</dbReference>
<organism evidence="3 4">
    <name type="scientific">Pasteurella canis</name>
    <dbReference type="NCBI Taxonomy" id="753"/>
    <lineage>
        <taxon>Bacteria</taxon>
        <taxon>Pseudomonadati</taxon>
        <taxon>Pseudomonadota</taxon>
        <taxon>Gammaproteobacteria</taxon>
        <taxon>Pasteurellales</taxon>
        <taxon>Pasteurellaceae</taxon>
        <taxon>Pasteurella</taxon>
    </lineage>
</organism>
<evidence type="ECO:0000259" key="2">
    <source>
        <dbReference type="PROSITE" id="PS50846"/>
    </source>
</evidence>
<dbReference type="InterPro" id="IPR006121">
    <property type="entry name" value="HMA_dom"/>
</dbReference>
<proteinExistence type="predicted"/>
<name>A0ABQ4VJZ9_9PAST</name>
<keyword evidence="4" id="KW-1185">Reference proteome</keyword>
<dbReference type="PRINTS" id="PR00942">
    <property type="entry name" value="CUATPASEI"/>
</dbReference>
<dbReference type="Proteomes" id="UP001052140">
    <property type="component" value="Unassembled WGS sequence"/>
</dbReference>
<dbReference type="CDD" id="cd00371">
    <property type="entry name" value="HMA"/>
    <property type="match status" value="1"/>
</dbReference>
<feature type="domain" description="HMA" evidence="2">
    <location>
        <begin position="2"/>
        <end position="68"/>
    </location>
</feature>
<comment type="caution">
    <text evidence="3">The sequence shown here is derived from an EMBL/GenBank/DDBJ whole genome shotgun (WGS) entry which is preliminary data.</text>
</comment>
<dbReference type="Gene3D" id="3.30.70.100">
    <property type="match status" value="1"/>
</dbReference>
<dbReference type="EMBL" id="BPUX01000028">
    <property type="protein sequence ID" value="GJH43699.1"/>
    <property type="molecule type" value="Genomic_DNA"/>
</dbReference>
<accession>A0ABQ4VJZ9</accession>
<dbReference type="PANTHER" id="PTHR46594:SF4">
    <property type="entry name" value="P-TYPE CATION-TRANSPORTING ATPASE"/>
    <property type="match status" value="1"/>
</dbReference>
<gene>
    <name evidence="3" type="ORF">PA42_18730</name>
</gene>
<sequence length="70" mass="7563">MQKVTLKIEGMHCGGCVKSVTRILQELDGVEIAEVNLESANAEVTFEPSQVSIEELIEAVENAGFEAQQA</sequence>
<protein>
    <recommendedName>
        <fullName evidence="2">HMA domain-containing protein</fullName>
    </recommendedName>
</protein>
<dbReference type="PROSITE" id="PS50846">
    <property type="entry name" value="HMA_2"/>
    <property type="match status" value="1"/>
</dbReference>
<dbReference type="GeneID" id="69687309"/>
<dbReference type="PROSITE" id="PS01047">
    <property type="entry name" value="HMA_1"/>
    <property type="match status" value="1"/>
</dbReference>
<keyword evidence="1" id="KW-0479">Metal-binding</keyword>
<reference evidence="3" key="1">
    <citation type="submission" date="2024-05" db="EMBL/GenBank/DDBJ databases">
        <title>Determining zoonotic pasteurella genome.</title>
        <authorList>
            <person name="Maeda T."/>
            <person name="Takahashi T."/>
            <person name="Yoshida H."/>
        </authorList>
    </citation>
    <scope>NUCLEOTIDE SEQUENCE</scope>
    <source>
        <strain evidence="3">PA42</strain>
    </source>
</reference>
<dbReference type="Pfam" id="PF00403">
    <property type="entry name" value="HMA"/>
    <property type="match status" value="1"/>
</dbReference>
<dbReference type="InterPro" id="IPR017969">
    <property type="entry name" value="Heavy-metal-associated_CS"/>
</dbReference>
<evidence type="ECO:0000313" key="3">
    <source>
        <dbReference type="EMBL" id="GJH43699.1"/>
    </source>
</evidence>
<dbReference type="PANTHER" id="PTHR46594">
    <property type="entry name" value="P-TYPE CATION-TRANSPORTING ATPASE"/>
    <property type="match status" value="1"/>
</dbReference>